<dbReference type="PROSITE" id="PS51257">
    <property type="entry name" value="PROKAR_LIPOPROTEIN"/>
    <property type="match status" value="1"/>
</dbReference>
<dbReference type="InterPro" id="IPR007210">
    <property type="entry name" value="ABC_Gly_betaine_transp_sub-bd"/>
</dbReference>
<dbReference type="Gene3D" id="3.40.190.100">
    <property type="entry name" value="Glycine betaine-binding periplasmic protein, domain 2"/>
    <property type="match status" value="1"/>
</dbReference>
<reference evidence="6 7" key="1">
    <citation type="journal article" date="2018" name="Int. J. Syst. Evol. Microbiol.">
        <title>Glycomyces paridis sp. nov., isolated from the medicinal plant Paris polyphylla.</title>
        <authorList>
            <person name="Fang X.M."/>
            <person name="Bai J.L."/>
            <person name="Su J."/>
            <person name="Zhao L.L."/>
            <person name="Liu H.Y."/>
            <person name="Ma B.P."/>
            <person name="Zhang Y.Q."/>
            <person name="Yu L.Y."/>
        </authorList>
    </citation>
    <scope>NUCLEOTIDE SEQUENCE [LARGE SCALE GENOMIC DNA]</scope>
    <source>
        <strain evidence="6 7">CPCC 204357</strain>
    </source>
</reference>
<keyword evidence="2" id="KW-0813">Transport</keyword>
<evidence type="ECO:0000259" key="5">
    <source>
        <dbReference type="Pfam" id="PF04069"/>
    </source>
</evidence>
<dbReference type="CDD" id="cd13639">
    <property type="entry name" value="PBP2_OpuAC_like"/>
    <property type="match status" value="1"/>
</dbReference>
<dbReference type="GO" id="GO:0031460">
    <property type="term" value="P:glycine betaine transport"/>
    <property type="evidence" value="ECO:0007669"/>
    <property type="project" value="TreeGrafter"/>
</dbReference>
<name>A0A4S8PJE9_9ACTN</name>
<dbReference type="Pfam" id="PF04069">
    <property type="entry name" value="OpuAC"/>
    <property type="match status" value="1"/>
</dbReference>
<evidence type="ECO:0000256" key="4">
    <source>
        <dbReference type="ARBA" id="ARBA00023136"/>
    </source>
</evidence>
<dbReference type="RefSeq" id="WP_136529672.1">
    <property type="nucleotide sequence ID" value="NZ_STGX01000007.1"/>
</dbReference>
<evidence type="ECO:0000256" key="1">
    <source>
        <dbReference type="ARBA" id="ARBA00004236"/>
    </source>
</evidence>
<keyword evidence="4" id="KW-0472">Membrane</keyword>
<dbReference type="GO" id="GO:0015226">
    <property type="term" value="F:carnitine transmembrane transporter activity"/>
    <property type="evidence" value="ECO:0007669"/>
    <property type="project" value="TreeGrafter"/>
</dbReference>
<dbReference type="GO" id="GO:0005275">
    <property type="term" value="F:amine transmembrane transporter activity"/>
    <property type="evidence" value="ECO:0007669"/>
    <property type="project" value="TreeGrafter"/>
</dbReference>
<comment type="caution">
    <text evidence="6">The sequence shown here is derived from an EMBL/GenBank/DDBJ whole genome shotgun (WGS) entry which is preliminary data.</text>
</comment>
<protein>
    <submittedName>
        <fullName evidence="6">Glycine betaine ABC transporter substrate-binding protein</fullName>
    </submittedName>
</protein>
<dbReference type="EMBL" id="STGX01000007">
    <property type="protein sequence ID" value="THV28559.1"/>
    <property type="molecule type" value="Genomic_DNA"/>
</dbReference>
<evidence type="ECO:0000256" key="2">
    <source>
        <dbReference type="ARBA" id="ARBA00022448"/>
    </source>
</evidence>
<dbReference type="Proteomes" id="UP000305792">
    <property type="component" value="Unassembled WGS sequence"/>
</dbReference>
<keyword evidence="7" id="KW-1185">Reference proteome</keyword>
<proteinExistence type="predicted"/>
<organism evidence="6 7">
    <name type="scientific">Glycomyces paridis</name>
    <dbReference type="NCBI Taxonomy" id="2126555"/>
    <lineage>
        <taxon>Bacteria</taxon>
        <taxon>Bacillati</taxon>
        <taxon>Actinomycetota</taxon>
        <taxon>Actinomycetes</taxon>
        <taxon>Glycomycetales</taxon>
        <taxon>Glycomycetaceae</taxon>
        <taxon>Glycomyces</taxon>
    </lineage>
</organism>
<dbReference type="Gene3D" id="3.40.190.10">
    <property type="entry name" value="Periplasmic binding protein-like II"/>
    <property type="match status" value="1"/>
</dbReference>
<dbReference type="SUPFAM" id="SSF53850">
    <property type="entry name" value="Periplasmic binding protein-like II"/>
    <property type="match status" value="1"/>
</dbReference>
<dbReference type="GO" id="GO:0015871">
    <property type="term" value="P:choline transport"/>
    <property type="evidence" value="ECO:0007669"/>
    <property type="project" value="TreeGrafter"/>
</dbReference>
<dbReference type="AlphaFoldDB" id="A0A4S8PJE9"/>
<dbReference type="OrthoDB" id="9787902at2"/>
<evidence type="ECO:0000313" key="7">
    <source>
        <dbReference type="Proteomes" id="UP000305792"/>
    </source>
</evidence>
<evidence type="ECO:0000313" key="6">
    <source>
        <dbReference type="EMBL" id="THV28559.1"/>
    </source>
</evidence>
<dbReference type="PANTHER" id="PTHR47737:SF1">
    <property type="entry name" value="GLYCINE BETAINE_PROLINE BETAINE TRANSPORT SYSTEM PERMEASE PROTEIN PROW"/>
    <property type="match status" value="1"/>
</dbReference>
<gene>
    <name evidence="6" type="ORF">E9998_10535</name>
</gene>
<dbReference type="PANTHER" id="PTHR47737">
    <property type="entry name" value="GLYCINE BETAINE/PROLINE BETAINE TRANSPORT SYSTEM PERMEASE PROTEIN PROW"/>
    <property type="match status" value="1"/>
</dbReference>
<feature type="domain" description="ABC-type glycine betaine transport system substrate-binding" evidence="5">
    <location>
        <begin position="51"/>
        <end position="299"/>
    </location>
</feature>
<evidence type="ECO:0000256" key="3">
    <source>
        <dbReference type="ARBA" id="ARBA00022475"/>
    </source>
</evidence>
<keyword evidence="3" id="KW-1003">Cell membrane</keyword>
<comment type="subcellular location">
    <subcellularLocation>
        <location evidence="1">Cell membrane</location>
    </subcellularLocation>
</comment>
<sequence>MRRRSIMKGAWATGAVVAVPAVLSACSVESEGGEKADPSDLDFGLPEGEGELVLGVIPGWDEGVVATELWRQALTASGYTVTVQEFSEAGLLYEGLAAGDVDVYLDGWLPVTHATYMETYGDQLEQIGAWNSNAALTVAVPAYVDQVNSLAELNDNAELFGGEIIGIEPSAGLTEAVLEASIPTYGITDLELKTSSTATMLSELDSAIAAEEPIVVTLWQPHWAYAKYDLKNLEDPEGTLGDVETINTLAHLGFSEEFPDVAAALGKFALSDDQLADLENIVFTDNDGDVEAGVTAWLQDNAFGDLVA</sequence>
<accession>A0A4S8PJE9</accession>
<dbReference type="GO" id="GO:0043190">
    <property type="term" value="C:ATP-binding cassette (ABC) transporter complex"/>
    <property type="evidence" value="ECO:0007669"/>
    <property type="project" value="InterPro"/>
</dbReference>